<evidence type="ECO:0000256" key="3">
    <source>
        <dbReference type="ARBA" id="ARBA00022692"/>
    </source>
</evidence>
<keyword evidence="3 6" id="KW-0812">Transmembrane</keyword>
<proteinExistence type="predicted"/>
<dbReference type="InterPro" id="IPR001898">
    <property type="entry name" value="SLC13A/DASS"/>
</dbReference>
<comment type="caution">
    <text evidence="7">The sequence shown here is derived from an EMBL/GenBank/DDBJ whole genome shotgun (WGS) entry which is preliminary data.</text>
</comment>
<feature type="transmembrane region" description="Helical" evidence="6">
    <location>
        <begin position="187"/>
        <end position="209"/>
    </location>
</feature>
<organism evidence="7 8">
    <name type="scientific">Endozoicomonas elysicola</name>
    <dbReference type="NCBI Taxonomy" id="305900"/>
    <lineage>
        <taxon>Bacteria</taxon>
        <taxon>Pseudomonadati</taxon>
        <taxon>Pseudomonadota</taxon>
        <taxon>Gammaproteobacteria</taxon>
        <taxon>Oceanospirillales</taxon>
        <taxon>Endozoicomonadaceae</taxon>
        <taxon>Endozoicomonas</taxon>
    </lineage>
</organism>
<sequence>MTSGSPRTTSGPARQEHQQENNPLFWLTGLVVGIALQLFTLLVEPPLGMNEMAWRCAGLAMMMAIFWSVEILPTAITALLPLILSPLLGLASLDKAAAPYAHPVIFLFMGGFVLGLAMERWNLHSRIALRIMMVMGTGEKRLVLGFMIATALISMWVSNTATTIMMLPIGLSVTSMIRHQGKMSRGFPIALLLSIAYGASIGGFGTLIGTPPNALLVAFLQEQYGIQIGFAHWLIIGLPASIIMLAITGVWLGYFGYRLSGEENHVVRESIKEQQKLNGSMSGAEKAVTAIFLLTALAWIIRPWVSDIIPWLELSDTTIALIATVTLFILPASFKKLEFLMSWKEMRRLPWDVLLLFGGGLSLAAMIRRTGLADWIAGSLNILGDMPPLMAIALVVTIIIFLTEVTSNTATTAAFLPPLGALAISLGMDPAILAIPAAIAASCAFMLPVATPPNAIVYGSGMLPIRHMVRSGMVLNLAGIVIITLLCHWLVEFII</sequence>
<evidence type="ECO:0000313" key="8">
    <source>
        <dbReference type="Proteomes" id="UP000027997"/>
    </source>
</evidence>
<gene>
    <name evidence="7" type="ORF">GV64_05005</name>
</gene>
<evidence type="ECO:0000256" key="1">
    <source>
        <dbReference type="ARBA" id="ARBA00004141"/>
    </source>
</evidence>
<keyword evidence="2" id="KW-0813">Transport</keyword>
<dbReference type="PANTHER" id="PTHR10283">
    <property type="entry name" value="SOLUTE CARRIER FAMILY 13 MEMBER"/>
    <property type="match status" value="1"/>
</dbReference>
<feature type="transmembrane region" description="Helical" evidence="6">
    <location>
        <begin position="317"/>
        <end position="334"/>
    </location>
</feature>
<comment type="subcellular location">
    <subcellularLocation>
        <location evidence="1">Membrane</location>
        <topology evidence="1">Multi-pass membrane protein</topology>
    </subcellularLocation>
</comment>
<feature type="transmembrane region" description="Helical" evidence="6">
    <location>
        <begin position="388"/>
        <end position="411"/>
    </location>
</feature>
<feature type="transmembrane region" description="Helical" evidence="6">
    <location>
        <begin position="349"/>
        <end position="367"/>
    </location>
</feature>
<dbReference type="Proteomes" id="UP000027997">
    <property type="component" value="Unassembled WGS sequence"/>
</dbReference>
<evidence type="ECO:0000256" key="5">
    <source>
        <dbReference type="ARBA" id="ARBA00023136"/>
    </source>
</evidence>
<protein>
    <submittedName>
        <fullName evidence="7">Anion transporter</fullName>
    </submittedName>
</protein>
<reference evidence="7 8" key="1">
    <citation type="submission" date="2014-06" db="EMBL/GenBank/DDBJ databases">
        <title>Whole Genome Sequences of Three Symbiotic Endozoicomonas Bacteria.</title>
        <authorList>
            <person name="Neave M.J."/>
            <person name="Apprill A."/>
            <person name="Voolstra C.R."/>
        </authorList>
    </citation>
    <scope>NUCLEOTIDE SEQUENCE [LARGE SCALE GENOMIC DNA]</scope>
    <source>
        <strain evidence="7 8">DSM 22380</strain>
    </source>
</reference>
<dbReference type="PANTHER" id="PTHR10283:SF82">
    <property type="entry name" value="SOLUTE CARRIER FAMILY 13 MEMBER 2"/>
    <property type="match status" value="1"/>
</dbReference>
<evidence type="ECO:0000256" key="4">
    <source>
        <dbReference type="ARBA" id="ARBA00022989"/>
    </source>
</evidence>
<dbReference type="EMBL" id="JOJP01000001">
    <property type="protein sequence ID" value="KEI70188.1"/>
    <property type="molecule type" value="Genomic_DNA"/>
</dbReference>
<dbReference type="GO" id="GO:0005886">
    <property type="term" value="C:plasma membrane"/>
    <property type="evidence" value="ECO:0007669"/>
    <property type="project" value="TreeGrafter"/>
</dbReference>
<feature type="transmembrane region" description="Helical" evidence="6">
    <location>
        <begin position="287"/>
        <end position="305"/>
    </location>
</feature>
<dbReference type="PROSITE" id="PS01271">
    <property type="entry name" value="NA_SULFATE"/>
    <property type="match status" value="1"/>
</dbReference>
<keyword evidence="5 6" id="KW-0472">Membrane</keyword>
<dbReference type="GO" id="GO:0015141">
    <property type="term" value="F:succinate transmembrane transporter activity"/>
    <property type="evidence" value="ECO:0007669"/>
    <property type="project" value="UniProtKB-ARBA"/>
</dbReference>
<feature type="transmembrane region" description="Helical" evidence="6">
    <location>
        <begin position="472"/>
        <end position="491"/>
    </location>
</feature>
<feature type="transmembrane region" description="Helical" evidence="6">
    <location>
        <begin position="64"/>
        <end position="88"/>
    </location>
</feature>
<evidence type="ECO:0000256" key="2">
    <source>
        <dbReference type="ARBA" id="ARBA00022448"/>
    </source>
</evidence>
<accession>A0A081K7R2</accession>
<feature type="transmembrane region" description="Helical" evidence="6">
    <location>
        <begin position="24"/>
        <end position="43"/>
    </location>
</feature>
<feature type="transmembrane region" description="Helical" evidence="6">
    <location>
        <begin position="142"/>
        <end position="167"/>
    </location>
</feature>
<keyword evidence="4 6" id="KW-1133">Transmembrane helix</keyword>
<dbReference type="NCBIfam" id="TIGR00785">
    <property type="entry name" value="dass"/>
    <property type="match status" value="1"/>
</dbReference>
<dbReference type="RefSeq" id="WP_020584060.1">
    <property type="nucleotide sequence ID" value="NZ_JOJP01000001.1"/>
</dbReference>
<feature type="transmembrane region" description="Helical" evidence="6">
    <location>
        <begin position="230"/>
        <end position="254"/>
    </location>
</feature>
<keyword evidence="8" id="KW-1185">Reference proteome</keyword>
<evidence type="ECO:0000313" key="7">
    <source>
        <dbReference type="EMBL" id="KEI70188.1"/>
    </source>
</evidence>
<feature type="transmembrane region" description="Helical" evidence="6">
    <location>
        <begin position="100"/>
        <end position="121"/>
    </location>
</feature>
<name>A0A081K7R2_9GAMM</name>
<dbReference type="Pfam" id="PF00939">
    <property type="entry name" value="Na_sulph_symp"/>
    <property type="match status" value="1"/>
</dbReference>
<evidence type="ECO:0000256" key="6">
    <source>
        <dbReference type="SAM" id="Phobius"/>
    </source>
</evidence>
<dbReference type="InterPro" id="IPR031312">
    <property type="entry name" value="Na/sul_symport_CS"/>
</dbReference>
<dbReference type="eggNOG" id="COG0471">
    <property type="taxonomic scope" value="Bacteria"/>
</dbReference>
<dbReference type="AlphaFoldDB" id="A0A081K7R2"/>
<feature type="transmembrane region" description="Helical" evidence="6">
    <location>
        <begin position="431"/>
        <end position="451"/>
    </location>
</feature>